<sequence>MSDISLFIAHNFQSRLLERLNTLRAPLLSKSLLHRNFYPHGFRISESSQWGGSVEYVCTCRPSAFEPVFFGVVKSINQWGSGLGIDVQLGLPRYATNTMDVLFWNQFSTLQAIMDTDNCASGADPSSHNILPWCSPGAGEGHSYDDRTITLDIPSRVEILRCTPRTVSAGVDLAPVSPLSSCTLTSQNGSLHPVSVGDVLVARTTLSCVDYPCENAPTVPTVKSPFIRLYSVTTTLIEVVV</sequence>
<proteinExistence type="predicted"/>
<gene>
    <name evidence="1" type="ORF">B0H17DRAFT_1148604</name>
</gene>
<dbReference type="Proteomes" id="UP001221757">
    <property type="component" value="Unassembled WGS sequence"/>
</dbReference>
<accession>A0AAD7FU37</accession>
<dbReference type="AlphaFoldDB" id="A0AAD7FU37"/>
<evidence type="ECO:0000313" key="1">
    <source>
        <dbReference type="EMBL" id="KAJ7643207.1"/>
    </source>
</evidence>
<protein>
    <submittedName>
        <fullName evidence="1">Uncharacterized protein</fullName>
    </submittedName>
</protein>
<keyword evidence="2" id="KW-1185">Reference proteome</keyword>
<evidence type="ECO:0000313" key="2">
    <source>
        <dbReference type="Proteomes" id="UP001221757"/>
    </source>
</evidence>
<comment type="caution">
    <text evidence="1">The sequence shown here is derived from an EMBL/GenBank/DDBJ whole genome shotgun (WGS) entry which is preliminary data.</text>
</comment>
<name>A0AAD7FU37_MYCRO</name>
<reference evidence="1" key="1">
    <citation type="submission" date="2023-03" db="EMBL/GenBank/DDBJ databases">
        <title>Massive genome expansion in bonnet fungi (Mycena s.s.) driven by repeated elements and novel gene families across ecological guilds.</title>
        <authorList>
            <consortium name="Lawrence Berkeley National Laboratory"/>
            <person name="Harder C.B."/>
            <person name="Miyauchi S."/>
            <person name="Viragh M."/>
            <person name="Kuo A."/>
            <person name="Thoen E."/>
            <person name="Andreopoulos B."/>
            <person name="Lu D."/>
            <person name="Skrede I."/>
            <person name="Drula E."/>
            <person name="Henrissat B."/>
            <person name="Morin E."/>
            <person name="Kohler A."/>
            <person name="Barry K."/>
            <person name="LaButti K."/>
            <person name="Morin E."/>
            <person name="Salamov A."/>
            <person name="Lipzen A."/>
            <person name="Mereny Z."/>
            <person name="Hegedus B."/>
            <person name="Baldrian P."/>
            <person name="Stursova M."/>
            <person name="Weitz H."/>
            <person name="Taylor A."/>
            <person name="Grigoriev I.V."/>
            <person name="Nagy L.G."/>
            <person name="Martin F."/>
            <person name="Kauserud H."/>
        </authorList>
    </citation>
    <scope>NUCLEOTIDE SEQUENCE</scope>
    <source>
        <strain evidence="1">CBHHK067</strain>
    </source>
</reference>
<dbReference type="EMBL" id="JARKIE010000408">
    <property type="protein sequence ID" value="KAJ7643207.1"/>
    <property type="molecule type" value="Genomic_DNA"/>
</dbReference>
<organism evidence="1 2">
    <name type="scientific">Mycena rosella</name>
    <name type="common">Pink bonnet</name>
    <name type="synonym">Agaricus rosellus</name>
    <dbReference type="NCBI Taxonomy" id="1033263"/>
    <lineage>
        <taxon>Eukaryota</taxon>
        <taxon>Fungi</taxon>
        <taxon>Dikarya</taxon>
        <taxon>Basidiomycota</taxon>
        <taxon>Agaricomycotina</taxon>
        <taxon>Agaricomycetes</taxon>
        <taxon>Agaricomycetidae</taxon>
        <taxon>Agaricales</taxon>
        <taxon>Marasmiineae</taxon>
        <taxon>Mycenaceae</taxon>
        <taxon>Mycena</taxon>
    </lineage>
</organism>